<evidence type="ECO:0000259" key="9">
    <source>
        <dbReference type="SMART" id="SM00965"/>
    </source>
</evidence>
<dbReference type="GO" id="GO:0009279">
    <property type="term" value="C:cell outer membrane"/>
    <property type="evidence" value="ECO:0007669"/>
    <property type="project" value="UniProtKB-SubCell"/>
</dbReference>
<dbReference type="Pfam" id="PF07715">
    <property type="entry name" value="Plug"/>
    <property type="match status" value="1"/>
</dbReference>
<evidence type="ECO:0000256" key="5">
    <source>
        <dbReference type="ARBA" id="ARBA00023136"/>
    </source>
</evidence>
<evidence type="ECO:0000256" key="7">
    <source>
        <dbReference type="PROSITE-ProRule" id="PRU01360"/>
    </source>
</evidence>
<dbReference type="Proteomes" id="UP000285211">
    <property type="component" value="Unassembled WGS sequence"/>
</dbReference>
<evidence type="ECO:0000256" key="8">
    <source>
        <dbReference type="SAM" id="Phobius"/>
    </source>
</evidence>
<name>A0A437KNR8_9FLAO</name>
<dbReference type="InterPro" id="IPR012910">
    <property type="entry name" value="Plug_dom"/>
</dbReference>
<dbReference type="AlphaFoldDB" id="A0A437KNR8"/>
<reference evidence="10 11" key="1">
    <citation type="submission" date="2019-01" db="EMBL/GenBank/DDBJ databases">
        <authorList>
            <person name="Chen W.-M."/>
        </authorList>
    </citation>
    <scope>NUCLEOTIDE SEQUENCE [LARGE SCALE GENOMIC DNA]</scope>
    <source>
        <strain evidence="10 11">BBQ-12</strain>
    </source>
</reference>
<dbReference type="FunFam" id="2.60.40.1120:FF:000003">
    <property type="entry name" value="Outer membrane protein Omp121"/>
    <property type="match status" value="1"/>
</dbReference>
<comment type="caution">
    <text evidence="10">The sequence shown here is derived from an EMBL/GenBank/DDBJ whole genome shotgun (WGS) entry which is preliminary data.</text>
</comment>
<keyword evidence="4 7" id="KW-0812">Transmembrane</keyword>
<dbReference type="InterPro" id="IPR039426">
    <property type="entry name" value="TonB-dep_rcpt-like"/>
</dbReference>
<keyword evidence="3 7" id="KW-1134">Transmembrane beta strand</keyword>
<feature type="domain" description="Secretin/TonB short N-terminal" evidence="9">
    <location>
        <begin position="105"/>
        <end position="156"/>
    </location>
</feature>
<feature type="transmembrane region" description="Helical" evidence="8">
    <location>
        <begin position="46"/>
        <end position="67"/>
    </location>
</feature>
<organism evidence="10 11">
    <name type="scientific">Flavobacterium sufflavum</name>
    <dbReference type="NCBI Taxonomy" id="1921138"/>
    <lineage>
        <taxon>Bacteria</taxon>
        <taxon>Pseudomonadati</taxon>
        <taxon>Bacteroidota</taxon>
        <taxon>Flavobacteriia</taxon>
        <taxon>Flavobacteriales</taxon>
        <taxon>Flavobacteriaceae</taxon>
        <taxon>Flavobacterium</taxon>
    </lineage>
</organism>
<dbReference type="PROSITE" id="PS52016">
    <property type="entry name" value="TONB_DEPENDENT_REC_3"/>
    <property type="match status" value="1"/>
</dbReference>
<dbReference type="Pfam" id="PF13715">
    <property type="entry name" value="CarbopepD_reg_2"/>
    <property type="match status" value="1"/>
</dbReference>
<evidence type="ECO:0000256" key="2">
    <source>
        <dbReference type="ARBA" id="ARBA00022448"/>
    </source>
</evidence>
<dbReference type="InterPro" id="IPR011662">
    <property type="entry name" value="Secretin/TonB_short_N"/>
</dbReference>
<dbReference type="Gene3D" id="2.40.170.20">
    <property type="entry name" value="TonB-dependent receptor, beta-barrel domain"/>
    <property type="match status" value="1"/>
</dbReference>
<dbReference type="InterPro" id="IPR008969">
    <property type="entry name" value="CarboxyPept-like_regulatory"/>
</dbReference>
<keyword evidence="11" id="KW-1185">Reference proteome</keyword>
<evidence type="ECO:0000256" key="3">
    <source>
        <dbReference type="ARBA" id="ARBA00022452"/>
    </source>
</evidence>
<evidence type="ECO:0000256" key="6">
    <source>
        <dbReference type="ARBA" id="ARBA00023237"/>
    </source>
</evidence>
<keyword evidence="6 7" id="KW-0998">Cell outer membrane</keyword>
<dbReference type="OrthoDB" id="9768177at2"/>
<keyword evidence="2 7" id="KW-0813">Transport</keyword>
<protein>
    <submittedName>
        <fullName evidence="10">SusC/RagA family TonB-linked outer membrane protein</fullName>
    </submittedName>
</protein>
<dbReference type="Gene3D" id="2.170.130.10">
    <property type="entry name" value="TonB-dependent receptor, plug domain"/>
    <property type="match status" value="1"/>
</dbReference>
<sequence length="1151" mass="127668">MLQHSRCLNYSSSLCKVGLKCFLNTLKIVLIKQTKIMKKTVVKQRLLIRIMKITLFQFVLALVFSSVTMANSLKGQNKLDTKLTITITDVNLDIALSKIEKKCNVKFSYNSRMTQLNQKVSIDANDESLSDILDKVLKPFNINYSVVSNQIVLQKERASENQSDGKLLNAVAAEITIKGKITDEQGSPLPGATVLIKNTNKSTTTDFDGNYTITASETDVLVISYIGYTTKEIVVSGQKTINITLKEDISKLEEVVVVGYGEQKRSKISGSVSEINQKAIARNPSPNLSNSLVGQATGIIATQRSGEPGKDASNIFIRGIGTTGDSSPIYVIDGIVRSSSDFAQINSSEIQSFSILKDAASAAVFGIRAGNGVILVTTKRGAEGKMQIDFSSNIGVQERTRNPEFLNSYEFASLYNEALANEGKAPLYSQDDLQKYLTHSSPDTHPDSDWFSVLKKTAIMRNYNLSATGGTDKVRYATSLGYLKQEGIIPSNDFKRYNFRSNIDANVTKTTKLSFDLSGRDERTNNVASTEVFRWMSGTPPNRGPIKWSNGEYSNGPSYLTLPENGYRKTGVQAFRGRVELEQQLPFIEGMSIKAIAAYDKTFTDNKNWTFTRTPFYIRLNDGTFVEGTRGASSLFQDHFDDQAVTLETHLNYKKAIGVNEISGLILYTQTKQLWNSIGASRDGYTLGIDELNFGAAVNRNNNGYSGSSGRQGVVGRVNWSYDNKYVLEGSFRADGSEQFAPGKRWGFFPSFSAGYIISEESFLKNSTIVNYLKLRGSYGILGNDRLGNQRFLYLQSYNVNGSAVFGNANVQPTIVEGRLSNPDVTWETVKKLNIGVDATLWKGKLTATIDYFFDKRSDILADRNLSVPSLLGVGLPIENLAKVNNRGIELTLGHKNTITDDLRYSMSANFTYAKNKIVFIDEAASTNPNIRRTGLPLGTAFGFKAIGLFQTQEEVNSAPTQIGNTAPGDIRYEDINKDGKINDLDRVAIGKSNTPEIIFGYTGNLQYKDFEFSFLLQGATNVNQYYAGEGAWPFFVGSGALKANLDRWTPTNTNASEPRVLIDVSNLNHAESSFWMKDASYLRLKNIELAYNIPVEVLKLHFIQGMRIYVNANNVATWSKIKNYDPENANGRGWDYPQFRIWNAGVNFKF</sequence>
<dbReference type="InterPro" id="IPR023996">
    <property type="entry name" value="TonB-dep_OMP_SusC/RagA"/>
</dbReference>
<gene>
    <name evidence="10" type="ORF">EOD40_14610</name>
</gene>
<accession>A0A437KNR8</accession>
<dbReference type="SUPFAM" id="SSF56935">
    <property type="entry name" value="Porins"/>
    <property type="match status" value="1"/>
</dbReference>
<dbReference type="Gene3D" id="2.60.40.1120">
    <property type="entry name" value="Carboxypeptidase-like, regulatory domain"/>
    <property type="match status" value="1"/>
</dbReference>
<keyword evidence="5 7" id="KW-0472">Membrane</keyword>
<proteinExistence type="inferred from homology"/>
<evidence type="ECO:0000313" key="11">
    <source>
        <dbReference type="Proteomes" id="UP000285211"/>
    </source>
</evidence>
<comment type="similarity">
    <text evidence="7">Belongs to the TonB-dependent receptor family.</text>
</comment>
<dbReference type="NCBIfam" id="TIGR04056">
    <property type="entry name" value="OMP_RagA_SusC"/>
    <property type="match status" value="1"/>
</dbReference>
<keyword evidence="8" id="KW-1133">Transmembrane helix</keyword>
<dbReference type="Pfam" id="PF07660">
    <property type="entry name" value="STN"/>
    <property type="match status" value="1"/>
</dbReference>
<dbReference type="SMART" id="SM00965">
    <property type="entry name" value="STN"/>
    <property type="match status" value="1"/>
</dbReference>
<evidence type="ECO:0000256" key="4">
    <source>
        <dbReference type="ARBA" id="ARBA00022692"/>
    </source>
</evidence>
<dbReference type="NCBIfam" id="TIGR04057">
    <property type="entry name" value="SusC_RagA_signa"/>
    <property type="match status" value="1"/>
</dbReference>
<evidence type="ECO:0000313" key="10">
    <source>
        <dbReference type="EMBL" id="RVT73091.1"/>
    </source>
</evidence>
<comment type="subcellular location">
    <subcellularLocation>
        <location evidence="1 7">Cell outer membrane</location>
        <topology evidence="1 7">Multi-pass membrane protein</topology>
    </subcellularLocation>
</comment>
<dbReference type="SUPFAM" id="SSF49464">
    <property type="entry name" value="Carboxypeptidase regulatory domain-like"/>
    <property type="match status" value="1"/>
</dbReference>
<dbReference type="InterPro" id="IPR023997">
    <property type="entry name" value="TonB-dep_OMP_SusC/RagA_CS"/>
</dbReference>
<dbReference type="InterPro" id="IPR036942">
    <property type="entry name" value="Beta-barrel_TonB_sf"/>
</dbReference>
<dbReference type="EMBL" id="SACJ01000011">
    <property type="protein sequence ID" value="RVT73091.1"/>
    <property type="molecule type" value="Genomic_DNA"/>
</dbReference>
<dbReference type="FunFam" id="2.170.130.10:FF:000003">
    <property type="entry name" value="SusC/RagA family TonB-linked outer membrane protein"/>
    <property type="match status" value="1"/>
</dbReference>
<evidence type="ECO:0000256" key="1">
    <source>
        <dbReference type="ARBA" id="ARBA00004571"/>
    </source>
</evidence>
<dbReference type="InterPro" id="IPR037066">
    <property type="entry name" value="Plug_dom_sf"/>
</dbReference>